<dbReference type="PRINTS" id="PR00469">
    <property type="entry name" value="PNDRDTASEII"/>
</dbReference>
<keyword evidence="1" id="KW-0560">Oxidoreductase</keyword>
<dbReference type="EMBL" id="RXIR01000007">
    <property type="protein sequence ID" value="TVS29084.1"/>
    <property type="molecule type" value="Genomic_DNA"/>
</dbReference>
<dbReference type="GO" id="GO:0004497">
    <property type="term" value="F:monooxygenase activity"/>
    <property type="evidence" value="ECO:0007669"/>
    <property type="project" value="TreeGrafter"/>
</dbReference>
<name>A0A6C1TYV7_9CORY</name>
<dbReference type="PANTHER" id="PTHR43539">
    <property type="entry name" value="FLAVIN-BINDING MONOOXYGENASE-LIKE PROTEIN (AFU_ORTHOLOGUE AFUA_4G09220)"/>
    <property type="match status" value="1"/>
</dbReference>
<accession>A0A6C1TYV7</accession>
<evidence type="ECO:0000256" key="1">
    <source>
        <dbReference type="ARBA" id="ARBA00023002"/>
    </source>
</evidence>
<dbReference type="SUPFAM" id="SSF51905">
    <property type="entry name" value="FAD/NAD(P)-binding domain"/>
    <property type="match status" value="1"/>
</dbReference>
<evidence type="ECO:0000313" key="3">
    <source>
        <dbReference type="Proteomes" id="UP000336646"/>
    </source>
</evidence>
<comment type="caution">
    <text evidence="2">The sequence shown here is derived from an EMBL/GenBank/DDBJ whole genome shotgun (WGS) entry which is preliminary data.</text>
</comment>
<dbReference type="Pfam" id="PF13738">
    <property type="entry name" value="Pyr_redox_3"/>
    <property type="match status" value="1"/>
</dbReference>
<dbReference type="Proteomes" id="UP000336646">
    <property type="component" value="Unassembled WGS sequence"/>
</dbReference>
<protein>
    <submittedName>
        <fullName evidence="2">Pyridine nucleotide-disulfide oxidoreductase</fullName>
    </submittedName>
</protein>
<dbReference type="GO" id="GO:0050660">
    <property type="term" value="F:flavin adenine dinucleotide binding"/>
    <property type="evidence" value="ECO:0007669"/>
    <property type="project" value="TreeGrafter"/>
</dbReference>
<dbReference type="InterPro" id="IPR050982">
    <property type="entry name" value="Auxin_biosynth/cation_transpt"/>
</dbReference>
<proteinExistence type="predicted"/>
<reference evidence="2 3" key="1">
    <citation type="submission" date="2018-12" db="EMBL/GenBank/DDBJ databases">
        <title>Corynebacterium sanguinis sp. nov., a clinically-associated and environmental corynebacterium.</title>
        <authorList>
            <person name="Gonzales-Siles L."/>
            <person name="Jaen-Luchoro D."/>
            <person name="Cardew S."/>
            <person name="Inganas E."/>
            <person name="Ohlen M."/>
            <person name="Jensie-Markopolous S."/>
            <person name="Pinyeiro-Iglesias B."/>
            <person name="Molin K."/>
            <person name="Skovbjerg S."/>
            <person name="Svensson-Stadler L."/>
            <person name="Funke G."/>
            <person name="Moore E.R.B."/>
        </authorList>
    </citation>
    <scope>NUCLEOTIDE SEQUENCE [LARGE SCALE GENOMIC DNA]</scope>
    <source>
        <strain evidence="2 3">58734</strain>
    </source>
</reference>
<evidence type="ECO:0000313" key="2">
    <source>
        <dbReference type="EMBL" id="TVS29084.1"/>
    </source>
</evidence>
<sequence length="350" mass="37918">MPNRANFGEVTTSVAVIGAGQAGVSATFHLARRGIDHVTVDASPCAGGAWLQRWDTLTVDRLNRIFGLPLFDAPTLDPEQKASVAVPAYFADFERRMSLNIVRPVRVLTVSKSGEEFLVDTMAGRIRARGVINATGTWENPLRTDYPGQGEFQGRQIHTHDYSGPEEFASQRVAIVGGGISALQHLEEISRVAETRWYTRRQPEFVEGFDGRDVEERVAESVARGEPARSVVSYTGLHADAPYIVAARKRGVLKRREMFRSITADGVIEADGSLTKCDAIVWATGFRPSLSHLAGLGIVNERGGVAVDGTQVSGEPMLHLIGFGPSQSTVGANRAGREAVVKLQRALGKK</sequence>
<dbReference type="OrthoDB" id="178899at2"/>
<dbReference type="AlphaFoldDB" id="A0A6C1TYV7"/>
<organism evidence="2 3">
    <name type="scientific">Corynebacterium sanguinis</name>
    <dbReference type="NCBI Taxonomy" id="2594913"/>
    <lineage>
        <taxon>Bacteria</taxon>
        <taxon>Bacillati</taxon>
        <taxon>Actinomycetota</taxon>
        <taxon>Actinomycetes</taxon>
        <taxon>Mycobacteriales</taxon>
        <taxon>Corynebacteriaceae</taxon>
        <taxon>Corynebacterium</taxon>
    </lineage>
</organism>
<dbReference type="PANTHER" id="PTHR43539:SF78">
    <property type="entry name" value="FLAVIN-CONTAINING MONOOXYGENASE"/>
    <property type="match status" value="1"/>
</dbReference>
<dbReference type="RefSeq" id="WP_144772883.1">
    <property type="nucleotide sequence ID" value="NZ_JALXVG010000012.1"/>
</dbReference>
<dbReference type="InterPro" id="IPR036188">
    <property type="entry name" value="FAD/NAD-bd_sf"/>
</dbReference>
<gene>
    <name evidence="2" type="ORF">EKI59_04540</name>
</gene>
<dbReference type="Gene3D" id="3.50.50.60">
    <property type="entry name" value="FAD/NAD(P)-binding domain"/>
    <property type="match status" value="1"/>
</dbReference>
<dbReference type="PRINTS" id="PR00368">
    <property type="entry name" value="FADPNR"/>
</dbReference>